<keyword evidence="4 6" id="KW-1133">Transmembrane helix</keyword>
<organism evidence="8 9">
    <name type="scientific">Companilactobacillus ginsenosidimutans</name>
    <dbReference type="NCBI Taxonomy" id="1007676"/>
    <lineage>
        <taxon>Bacteria</taxon>
        <taxon>Bacillati</taxon>
        <taxon>Bacillota</taxon>
        <taxon>Bacilli</taxon>
        <taxon>Lactobacillales</taxon>
        <taxon>Lactobacillaceae</taxon>
        <taxon>Companilactobacillus</taxon>
    </lineage>
</organism>
<sequence length="160" mass="18123">MNDRIHADDHPLVTDSLVDQSPNMSKKVDNDNNLKEGIRYVLWGSVSVVADIGTFWIFNNAFHVNYQIANFIAMVVAVQVGYWICRILVFHHKSHHILREMAECYGTRAVTYLIEVVTLWIGVSLLKGNATITQIIGQAIAIIGNYIFSKLVIFNTRFNA</sequence>
<feature type="transmembrane region" description="Helical" evidence="6">
    <location>
        <begin position="64"/>
        <end position="84"/>
    </location>
</feature>
<evidence type="ECO:0000313" key="8">
    <source>
        <dbReference type="EMBL" id="AKP67958.1"/>
    </source>
</evidence>
<protein>
    <recommendedName>
        <fullName evidence="7">GtrA/DPMS transmembrane domain-containing protein</fullName>
    </recommendedName>
</protein>
<dbReference type="EMBL" id="CP012034">
    <property type="protein sequence ID" value="AKP67958.1"/>
    <property type="molecule type" value="Genomic_DNA"/>
</dbReference>
<dbReference type="OrthoDB" id="361483at2"/>
<dbReference type="Proteomes" id="UP000036106">
    <property type="component" value="Chromosome"/>
</dbReference>
<feature type="transmembrane region" description="Helical" evidence="6">
    <location>
        <begin position="40"/>
        <end position="58"/>
    </location>
</feature>
<evidence type="ECO:0000313" key="9">
    <source>
        <dbReference type="Proteomes" id="UP000036106"/>
    </source>
</evidence>
<name>A0A0H4QMM8_9LACO</name>
<dbReference type="PANTHER" id="PTHR38459">
    <property type="entry name" value="PROPHAGE BACTOPRENOL-LINKED GLUCOSE TRANSLOCASE HOMOLOG"/>
    <property type="match status" value="1"/>
</dbReference>
<evidence type="ECO:0000256" key="2">
    <source>
        <dbReference type="ARBA" id="ARBA00009399"/>
    </source>
</evidence>
<dbReference type="RefSeq" id="WP_053084470.1">
    <property type="nucleotide sequence ID" value="NZ_CP012034.1"/>
</dbReference>
<gene>
    <name evidence="8" type="ORF">ABM34_10735</name>
</gene>
<dbReference type="STRING" id="1007676.ABM34_10735"/>
<dbReference type="GO" id="GO:0000271">
    <property type="term" value="P:polysaccharide biosynthetic process"/>
    <property type="evidence" value="ECO:0007669"/>
    <property type="project" value="InterPro"/>
</dbReference>
<dbReference type="Pfam" id="PF04138">
    <property type="entry name" value="GtrA_DPMS_TM"/>
    <property type="match status" value="1"/>
</dbReference>
<keyword evidence="9" id="KW-1185">Reference proteome</keyword>
<evidence type="ECO:0000256" key="4">
    <source>
        <dbReference type="ARBA" id="ARBA00022989"/>
    </source>
</evidence>
<dbReference type="InterPro" id="IPR051401">
    <property type="entry name" value="GtrA_CellWall_Glycosyl"/>
</dbReference>
<dbReference type="PANTHER" id="PTHR38459:SF5">
    <property type="entry name" value="CELL WALL TEICHOIC ACID GLYCOSYLATION PROTEIN GTCA"/>
    <property type="match status" value="1"/>
</dbReference>
<keyword evidence="3 6" id="KW-0812">Transmembrane</keyword>
<proteinExistence type="inferred from homology"/>
<feature type="domain" description="GtrA/DPMS transmembrane" evidence="7">
    <location>
        <begin position="39"/>
        <end position="154"/>
    </location>
</feature>
<reference evidence="9" key="1">
    <citation type="submission" date="2015-07" db="EMBL/GenBank/DDBJ databases">
        <title>Lactobacillus ginsenosidimutans/EMML 3141/ whole genome sequencing.</title>
        <authorList>
            <person name="Kim M.K."/>
            <person name="Im W.-T."/>
            <person name="Srinivasan S."/>
            <person name="Lee J.-J."/>
        </authorList>
    </citation>
    <scope>NUCLEOTIDE SEQUENCE [LARGE SCALE GENOMIC DNA]</scope>
    <source>
        <strain evidence="9">EMML 3041</strain>
    </source>
</reference>
<evidence type="ECO:0000256" key="6">
    <source>
        <dbReference type="SAM" id="Phobius"/>
    </source>
</evidence>
<comment type="similarity">
    <text evidence="2">Belongs to the GtrA family.</text>
</comment>
<dbReference type="PATRIC" id="fig|1007676.4.peg.2174"/>
<dbReference type="KEGG" id="lgn:ABM34_10735"/>
<feature type="transmembrane region" description="Helical" evidence="6">
    <location>
        <begin position="135"/>
        <end position="154"/>
    </location>
</feature>
<evidence type="ECO:0000256" key="3">
    <source>
        <dbReference type="ARBA" id="ARBA00022692"/>
    </source>
</evidence>
<feature type="transmembrane region" description="Helical" evidence="6">
    <location>
        <begin position="105"/>
        <end position="123"/>
    </location>
</feature>
<dbReference type="GO" id="GO:0005886">
    <property type="term" value="C:plasma membrane"/>
    <property type="evidence" value="ECO:0007669"/>
    <property type="project" value="TreeGrafter"/>
</dbReference>
<evidence type="ECO:0000256" key="5">
    <source>
        <dbReference type="ARBA" id="ARBA00023136"/>
    </source>
</evidence>
<comment type="subcellular location">
    <subcellularLocation>
        <location evidence="1">Membrane</location>
        <topology evidence="1">Multi-pass membrane protein</topology>
    </subcellularLocation>
</comment>
<evidence type="ECO:0000259" key="7">
    <source>
        <dbReference type="Pfam" id="PF04138"/>
    </source>
</evidence>
<keyword evidence="5 6" id="KW-0472">Membrane</keyword>
<evidence type="ECO:0000256" key="1">
    <source>
        <dbReference type="ARBA" id="ARBA00004141"/>
    </source>
</evidence>
<accession>A0A0H4QMM8</accession>
<dbReference type="AlphaFoldDB" id="A0A0H4QMM8"/>
<dbReference type="InterPro" id="IPR007267">
    <property type="entry name" value="GtrA_DPMS_TM"/>
</dbReference>